<evidence type="ECO:0000313" key="2">
    <source>
        <dbReference type="EMBL" id="KMO80879.1"/>
    </source>
</evidence>
<dbReference type="PANTHER" id="PTHR46865:SF2">
    <property type="entry name" value="MONOOXYGENASE"/>
    <property type="match status" value="1"/>
</dbReference>
<dbReference type="InterPro" id="IPR002938">
    <property type="entry name" value="FAD-bd"/>
</dbReference>
<name>A0A0J6WED7_9MYCO</name>
<dbReference type="InterPro" id="IPR036188">
    <property type="entry name" value="FAD/NAD-bd_sf"/>
</dbReference>
<dbReference type="Gene3D" id="3.50.50.60">
    <property type="entry name" value="FAD/NAD(P)-binding domain"/>
    <property type="match status" value="1"/>
</dbReference>
<accession>A0A0J6WED7</accession>
<dbReference type="AlphaFoldDB" id="A0A0J6WED7"/>
<evidence type="ECO:0000259" key="1">
    <source>
        <dbReference type="Pfam" id="PF01494"/>
    </source>
</evidence>
<evidence type="ECO:0000313" key="3">
    <source>
        <dbReference type="Proteomes" id="UP000036313"/>
    </source>
</evidence>
<proteinExistence type="predicted"/>
<comment type="caution">
    <text evidence="2">The sequence shown here is derived from an EMBL/GenBank/DDBJ whole genome shotgun (WGS) entry which is preliminary data.</text>
</comment>
<reference evidence="2 3" key="1">
    <citation type="journal article" date="2015" name="Genome Biol. Evol.">
        <title>Characterization of Three Mycobacterium spp. with Potential Use in Bioremediation by Genome Sequencing and Comparative Genomics.</title>
        <authorList>
            <person name="Das S."/>
            <person name="Pettersson B.M."/>
            <person name="Behra P.R."/>
            <person name="Ramesh M."/>
            <person name="Dasgupta S."/>
            <person name="Bhattacharya A."/>
            <person name="Kirsebom L.A."/>
        </authorList>
    </citation>
    <scope>NUCLEOTIDE SEQUENCE [LARGE SCALE GENOMIC DNA]</scope>
    <source>
        <strain evidence="2 3">DSM 44075</strain>
    </source>
</reference>
<dbReference type="Gene3D" id="3.30.9.10">
    <property type="entry name" value="D-Amino Acid Oxidase, subunit A, domain 2"/>
    <property type="match status" value="1"/>
</dbReference>
<dbReference type="PATRIC" id="fig|1807.14.peg.758"/>
<protein>
    <submittedName>
        <fullName evidence="2">FAD-dependent urate hydroxylase</fullName>
        <ecNumber evidence="2">1.14.13.113</ecNumber>
    </submittedName>
</protein>
<dbReference type="GO" id="GO:0071949">
    <property type="term" value="F:FAD binding"/>
    <property type="evidence" value="ECO:0007669"/>
    <property type="project" value="InterPro"/>
</dbReference>
<dbReference type="Pfam" id="PF01494">
    <property type="entry name" value="FAD_binding_3"/>
    <property type="match status" value="1"/>
</dbReference>
<dbReference type="EC" id="1.14.13.113" evidence="2"/>
<feature type="domain" description="FAD-binding" evidence="1">
    <location>
        <begin position="14"/>
        <end position="355"/>
    </location>
</feature>
<dbReference type="SUPFAM" id="SSF51905">
    <property type="entry name" value="FAD/NAD(P)-binding domain"/>
    <property type="match status" value="1"/>
</dbReference>
<dbReference type="GO" id="GO:0102099">
    <property type="term" value="F:FAD-dependent urate hydroxylase activity"/>
    <property type="evidence" value="ECO:0007669"/>
    <property type="project" value="UniProtKB-EC"/>
</dbReference>
<sequence>MLPRSTLRGVNNPTVLINGAGIAGPSLAFWLNRAGYRVIVLELASDIRPGGQTVDLRGTGRDVVERMGLLDQMRARALEQSGAAWVKSDGSRRAEMPVTAFGGNGLVSSLEILRGDLAAVLYEATRDDVDYRFGATIIGLEQDANGVVATLANGTRLPVDLVVGADGPHSAVRRVAFGPEERFVRPLGGYHAWFSAPDTVGLDGWFLLYQAPGGLNASMRPSHDPAIAKAGLAFQAEPLDYDRHDIDEQRQMLVERFAGAGWHCDALLAAAADADDFYFDAFAQVHMSTWSAGRVTLVGDAGYCASPLSGMGTSLALVGAYVLAGELGPAEHLDTHRLSSALARYEEVMRPYVDRCQDLPRGVEGYVPMRESDIVITAAVMKWCQRWPFRSIAERKWFTTADSMALPDYR</sequence>
<organism evidence="2 3">
    <name type="scientific">Mycolicibacterium obuense</name>
    <dbReference type="NCBI Taxonomy" id="1807"/>
    <lineage>
        <taxon>Bacteria</taxon>
        <taxon>Bacillati</taxon>
        <taxon>Actinomycetota</taxon>
        <taxon>Actinomycetes</taxon>
        <taxon>Mycobacteriales</taxon>
        <taxon>Mycobacteriaceae</taxon>
        <taxon>Mycolicibacterium</taxon>
    </lineage>
</organism>
<dbReference type="Proteomes" id="UP000036313">
    <property type="component" value="Unassembled WGS sequence"/>
</dbReference>
<dbReference type="PANTHER" id="PTHR46865">
    <property type="entry name" value="OXIDOREDUCTASE-RELATED"/>
    <property type="match status" value="1"/>
</dbReference>
<dbReference type="EMBL" id="JYNU01000004">
    <property type="protein sequence ID" value="KMO80879.1"/>
    <property type="molecule type" value="Genomic_DNA"/>
</dbReference>
<keyword evidence="2" id="KW-0560">Oxidoreductase</keyword>
<gene>
    <name evidence="2" type="primary">hpxO_2</name>
    <name evidence="2" type="ORF">MOBUDSM44075_00756</name>
</gene>
<dbReference type="PRINTS" id="PR00420">
    <property type="entry name" value="RNGMNOXGNASE"/>
</dbReference>
<dbReference type="InterPro" id="IPR051704">
    <property type="entry name" value="FAD_aromatic-hydroxylase"/>
</dbReference>